<feature type="chain" id="PRO_5024843885" evidence="4">
    <location>
        <begin position="21"/>
        <end position="171"/>
    </location>
</feature>
<feature type="compositionally biased region" description="Low complexity" evidence="3">
    <location>
        <begin position="43"/>
        <end position="52"/>
    </location>
</feature>
<evidence type="ECO:0000256" key="1">
    <source>
        <dbReference type="ARBA" id="ARBA00022722"/>
    </source>
</evidence>
<keyword evidence="4" id="KW-0732">Signal</keyword>
<evidence type="ECO:0000313" key="5">
    <source>
        <dbReference type="EMBL" id="KAE8353722.1"/>
    </source>
</evidence>
<keyword evidence="2" id="KW-0378">Hydrolase</keyword>
<proteinExistence type="predicted"/>
<dbReference type="GO" id="GO:0016787">
    <property type="term" value="F:hydrolase activity"/>
    <property type="evidence" value="ECO:0007669"/>
    <property type="project" value="UniProtKB-KW"/>
</dbReference>
<evidence type="ECO:0000313" key="6">
    <source>
        <dbReference type="Proteomes" id="UP000327118"/>
    </source>
</evidence>
<dbReference type="GO" id="GO:0004540">
    <property type="term" value="F:RNA nuclease activity"/>
    <property type="evidence" value="ECO:0007669"/>
    <property type="project" value="InterPro"/>
</dbReference>
<dbReference type="Proteomes" id="UP000327118">
    <property type="component" value="Unassembled WGS sequence"/>
</dbReference>
<protein>
    <submittedName>
        <fullName evidence="5">Uncharacterized protein</fullName>
    </submittedName>
</protein>
<dbReference type="SUPFAM" id="SSF53933">
    <property type="entry name" value="Microbial ribonucleases"/>
    <property type="match status" value="1"/>
</dbReference>
<dbReference type="EMBL" id="ML739090">
    <property type="protein sequence ID" value="KAE8353722.1"/>
    <property type="molecule type" value="Genomic_DNA"/>
</dbReference>
<dbReference type="AlphaFoldDB" id="A0A5N6Z7T3"/>
<dbReference type="InterPro" id="IPR016191">
    <property type="entry name" value="Ribonuclease/ribotoxin"/>
</dbReference>
<feature type="region of interest" description="Disordered" evidence="3">
    <location>
        <begin position="38"/>
        <end position="72"/>
    </location>
</feature>
<gene>
    <name evidence="5" type="ORF">BDV28DRAFT_147816</name>
</gene>
<dbReference type="Gene3D" id="3.10.450.30">
    <property type="entry name" value="Microbial ribonucleases"/>
    <property type="match status" value="1"/>
</dbReference>
<keyword evidence="1" id="KW-0540">Nuclease</keyword>
<sequence>MKLNTVLCLVSLCIAETVLGFTLPVALDPIIKAPKQLASRADTTSSPSTPSPVQDTASGPSPSPSVPIPVIPANRGPKCGNQRYPCPYKNLIVSTGENAFIFPGFCGDRTRSILWEFPILRNGQVFRPHSDTGLDRIVLAQSKTQKNMIEYCGTITHDGFGMVTGEFRVCT</sequence>
<keyword evidence="6" id="KW-1185">Reference proteome</keyword>
<dbReference type="GO" id="GO:0003723">
    <property type="term" value="F:RNA binding"/>
    <property type="evidence" value="ECO:0007669"/>
    <property type="project" value="InterPro"/>
</dbReference>
<organism evidence="5 6">
    <name type="scientific">Aspergillus coremiiformis</name>
    <dbReference type="NCBI Taxonomy" id="138285"/>
    <lineage>
        <taxon>Eukaryota</taxon>
        <taxon>Fungi</taxon>
        <taxon>Dikarya</taxon>
        <taxon>Ascomycota</taxon>
        <taxon>Pezizomycotina</taxon>
        <taxon>Eurotiomycetes</taxon>
        <taxon>Eurotiomycetidae</taxon>
        <taxon>Eurotiales</taxon>
        <taxon>Aspergillaceae</taxon>
        <taxon>Aspergillus</taxon>
        <taxon>Aspergillus subgen. Circumdati</taxon>
    </lineage>
</organism>
<accession>A0A5N6Z7T3</accession>
<name>A0A5N6Z7T3_9EURO</name>
<evidence type="ECO:0000256" key="2">
    <source>
        <dbReference type="ARBA" id="ARBA00022801"/>
    </source>
</evidence>
<evidence type="ECO:0000256" key="4">
    <source>
        <dbReference type="SAM" id="SignalP"/>
    </source>
</evidence>
<evidence type="ECO:0000256" key="3">
    <source>
        <dbReference type="SAM" id="MobiDB-lite"/>
    </source>
</evidence>
<reference evidence="6" key="1">
    <citation type="submission" date="2019-04" db="EMBL/GenBank/DDBJ databases">
        <title>Friends and foes A comparative genomics studyof 23 Aspergillus species from section Flavi.</title>
        <authorList>
            <consortium name="DOE Joint Genome Institute"/>
            <person name="Kjaerbolling I."/>
            <person name="Vesth T."/>
            <person name="Frisvad J.C."/>
            <person name="Nybo J.L."/>
            <person name="Theobald S."/>
            <person name="Kildgaard S."/>
            <person name="Isbrandt T."/>
            <person name="Kuo A."/>
            <person name="Sato A."/>
            <person name="Lyhne E.K."/>
            <person name="Kogle M.E."/>
            <person name="Wiebenga A."/>
            <person name="Kun R.S."/>
            <person name="Lubbers R.J."/>
            <person name="Makela M.R."/>
            <person name="Barry K."/>
            <person name="Chovatia M."/>
            <person name="Clum A."/>
            <person name="Daum C."/>
            <person name="Haridas S."/>
            <person name="He G."/>
            <person name="LaButti K."/>
            <person name="Lipzen A."/>
            <person name="Mondo S."/>
            <person name="Riley R."/>
            <person name="Salamov A."/>
            <person name="Simmons B.A."/>
            <person name="Magnuson J.K."/>
            <person name="Henrissat B."/>
            <person name="Mortensen U.H."/>
            <person name="Larsen T.O."/>
            <person name="Devries R.P."/>
            <person name="Grigoriev I.V."/>
            <person name="Machida M."/>
            <person name="Baker S.E."/>
            <person name="Andersen M.R."/>
        </authorList>
    </citation>
    <scope>NUCLEOTIDE SEQUENCE [LARGE SCALE GENOMIC DNA]</scope>
    <source>
        <strain evidence="6">CBS 553.77</strain>
    </source>
</reference>
<feature type="compositionally biased region" description="Pro residues" evidence="3">
    <location>
        <begin position="61"/>
        <end position="70"/>
    </location>
</feature>
<feature type="signal peptide" evidence="4">
    <location>
        <begin position="1"/>
        <end position="20"/>
    </location>
</feature>